<dbReference type="InterPro" id="IPR004358">
    <property type="entry name" value="Sig_transdc_His_kin-like_C"/>
</dbReference>
<dbReference type="EC" id="2.7.13.3" evidence="3"/>
<evidence type="ECO:0000259" key="17">
    <source>
        <dbReference type="PROSITE" id="PS50110"/>
    </source>
</evidence>
<dbReference type="PANTHER" id="PTHR45339:SF1">
    <property type="entry name" value="HYBRID SIGNAL TRANSDUCTION HISTIDINE KINASE J"/>
    <property type="match status" value="1"/>
</dbReference>
<dbReference type="SUPFAM" id="SSF47384">
    <property type="entry name" value="Homodimeric domain of signal transducing histidine kinase"/>
    <property type="match status" value="1"/>
</dbReference>
<dbReference type="PANTHER" id="PTHR45339">
    <property type="entry name" value="HYBRID SIGNAL TRANSDUCTION HISTIDINE KINASE J"/>
    <property type="match status" value="1"/>
</dbReference>
<comment type="subcellular location">
    <subcellularLocation>
        <location evidence="2">Cell membrane</location>
        <topology evidence="2">Multi-pass membrane protein</topology>
    </subcellularLocation>
</comment>
<feature type="domain" description="HPt" evidence="20">
    <location>
        <begin position="881"/>
        <end position="979"/>
    </location>
</feature>
<dbReference type="InterPro" id="IPR036097">
    <property type="entry name" value="HisK_dim/P_sf"/>
</dbReference>
<dbReference type="Gene3D" id="3.40.50.2300">
    <property type="match status" value="2"/>
</dbReference>
<dbReference type="InterPro" id="IPR008207">
    <property type="entry name" value="Sig_transdc_His_kin_Hpt_dom"/>
</dbReference>
<dbReference type="RefSeq" id="WP_261693287.1">
    <property type="nucleotide sequence ID" value="NZ_CP104694.1"/>
</dbReference>
<dbReference type="Gene3D" id="3.30.450.20">
    <property type="entry name" value="PAS domain"/>
    <property type="match status" value="1"/>
</dbReference>
<evidence type="ECO:0000313" key="22">
    <source>
        <dbReference type="Proteomes" id="UP001064632"/>
    </source>
</evidence>
<evidence type="ECO:0000256" key="14">
    <source>
        <dbReference type="SAM" id="Coils"/>
    </source>
</evidence>
<dbReference type="PROSITE" id="PS50112">
    <property type="entry name" value="PAS"/>
    <property type="match status" value="1"/>
</dbReference>
<dbReference type="PROSITE" id="PS50110">
    <property type="entry name" value="RESPONSE_REGULATORY"/>
    <property type="match status" value="2"/>
</dbReference>
<accession>A0ABY6B898</accession>
<evidence type="ECO:0000256" key="8">
    <source>
        <dbReference type="ARBA" id="ARBA00022840"/>
    </source>
</evidence>
<keyword evidence="14" id="KW-0175">Coiled coil</keyword>
<dbReference type="PROSITE" id="PS50894">
    <property type="entry name" value="HPT"/>
    <property type="match status" value="1"/>
</dbReference>
<keyword evidence="9 15" id="KW-1133">Transmembrane helix</keyword>
<dbReference type="InterPro" id="IPR001789">
    <property type="entry name" value="Sig_transdc_resp-reg_receiver"/>
</dbReference>
<feature type="modified residue" description="4-aspartylphosphate" evidence="13">
    <location>
        <position position="636"/>
    </location>
</feature>
<dbReference type="InterPro" id="IPR000700">
    <property type="entry name" value="PAS-assoc_C"/>
</dbReference>
<comment type="catalytic activity">
    <reaction evidence="1">
        <text>ATP + protein L-histidine = ADP + protein N-phospho-L-histidine.</text>
        <dbReference type="EC" id="2.7.13.3"/>
    </reaction>
</comment>
<dbReference type="NCBIfam" id="TIGR00229">
    <property type="entry name" value="sensory_box"/>
    <property type="match status" value="1"/>
</dbReference>
<feature type="coiled-coil region" evidence="14">
    <location>
        <begin position="318"/>
        <end position="345"/>
    </location>
</feature>
<feature type="domain" description="Histidine kinase" evidence="16">
    <location>
        <begin position="345"/>
        <end position="567"/>
    </location>
</feature>
<dbReference type="InterPro" id="IPR003661">
    <property type="entry name" value="HisK_dim/P_dom"/>
</dbReference>
<dbReference type="EMBL" id="CP104694">
    <property type="protein sequence ID" value="UXI66303.1"/>
    <property type="molecule type" value="Genomic_DNA"/>
</dbReference>
<evidence type="ECO:0000256" key="10">
    <source>
        <dbReference type="ARBA" id="ARBA00023012"/>
    </source>
</evidence>
<feature type="transmembrane region" description="Helical" evidence="15">
    <location>
        <begin position="160"/>
        <end position="183"/>
    </location>
</feature>
<feature type="modified residue" description="Phosphohistidine" evidence="12">
    <location>
        <position position="920"/>
    </location>
</feature>
<name>A0ABY6B898_9GAMM</name>
<dbReference type="InterPro" id="IPR036890">
    <property type="entry name" value="HATPase_C_sf"/>
</dbReference>
<evidence type="ECO:0000256" key="3">
    <source>
        <dbReference type="ARBA" id="ARBA00012438"/>
    </source>
</evidence>
<keyword evidence="5 13" id="KW-0597">Phosphoprotein</keyword>
<dbReference type="Pfam" id="PF02518">
    <property type="entry name" value="HATPase_c"/>
    <property type="match status" value="1"/>
</dbReference>
<dbReference type="SMART" id="SM00388">
    <property type="entry name" value="HisKA"/>
    <property type="match status" value="1"/>
</dbReference>
<feature type="coiled-coil region" evidence="14">
    <location>
        <begin position="185"/>
        <end position="212"/>
    </location>
</feature>
<dbReference type="SMART" id="SM00448">
    <property type="entry name" value="REC"/>
    <property type="match status" value="2"/>
</dbReference>
<dbReference type="Gene3D" id="3.30.565.10">
    <property type="entry name" value="Histidine kinase-like ATPase, C-terminal domain"/>
    <property type="match status" value="1"/>
</dbReference>
<dbReference type="Pfam" id="PF01627">
    <property type="entry name" value="Hpt"/>
    <property type="match status" value="1"/>
</dbReference>
<dbReference type="CDD" id="cd17546">
    <property type="entry name" value="REC_hyHK_CKI1_RcsC-like"/>
    <property type="match status" value="1"/>
</dbReference>
<dbReference type="Pfam" id="PF00512">
    <property type="entry name" value="HisKA"/>
    <property type="match status" value="1"/>
</dbReference>
<dbReference type="CDD" id="cd00082">
    <property type="entry name" value="HisKA"/>
    <property type="match status" value="1"/>
</dbReference>
<reference evidence="21" key="1">
    <citation type="submission" date="2022-09" db="EMBL/GenBank/DDBJ databases">
        <title>Tahibacter sp. nov., isolated from a fresh water.</title>
        <authorList>
            <person name="Baek J.H."/>
            <person name="Lee J.K."/>
            <person name="Kim J.M."/>
            <person name="Jeon C.O."/>
        </authorList>
    </citation>
    <scope>NUCLEOTIDE SEQUENCE</scope>
    <source>
        <strain evidence="21">W38</strain>
    </source>
</reference>
<evidence type="ECO:0000256" key="12">
    <source>
        <dbReference type="PROSITE-ProRule" id="PRU00110"/>
    </source>
</evidence>
<feature type="domain" description="Response regulatory" evidence="17">
    <location>
        <begin position="585"/>
        <end position="702"/>
    </location>
</feature>
<keyword evidence="8" id="KW-0067">ATP-binding</keyword>
<dbReference type="Gene3D" id="1.10.287.130">
    <property type="match status" value="1"/>
</dbReference>
<keyword evidence="10" id="KW-0902">Two-component regulatory system</keyword>
<dbReference type="PROSITE" id="PS50109">
    <property type="entry name" value="HIS_KIN"/>
    <property type="match status" value="1"/>
</dbReference>
<feature type="domain" description="PAC" evidence="19">
    <location>
        <begin position="275"/>
        <end position="327"/>
    </location>
</feature>
<evidence type="ECO:0000259" key="19">
    <source>
        <dbReference type="PROSITE" id="PS50113"/>
    </source>
</evidence>
<keyword evidence="11 15" id="KW-0472">Membrane</keyword>
<evidence type="ECO:0000256" key="1">
    <source>
        <dbReference type="ARBA" id="ARBA00000085"/>
    </source>
</evidence>
<evidence type="ECO:0000256" key="7">
    <source>
        <dbReference type="ARBA" id="ARBA00022741"/>
    </source>
</evidence>
<feature type="transmembrane region" description="Helical" evidence="15">
    <location>
        <begin position="7"/>
        <end position="28"/>
    </location>
</feature>
<dbReference type="SUPFAM" id="SSF47226">
    <property type="entry name" value="Histidine-containing phosphotransfer domain, HPT domain"/>
    <property type="match status" value="1"/>
</dbReference>
<dbReference type="Gene3D" id="1.20.120.160">
    <property type="entry name" value="HPT domain"/>
    <property type="match status" value="1"/>
</dbReference>
<feature type="domain" description="Response regulatory" evidence="17">
    <location>
        <begin position="728"/>
        <end position="844"/>
    </location>
</feature>
<proteinExistence type="predicted"/>
<dbReference type="PROSITE" id="PS50113">
    <property type="entry name" value="PAC"/>
    <property type="match status" value="1"/>
</dbReference>
<keyword evidence="4" id="KW-1003">Cell membrane</keyword>
<dbReference type="CDD" id="cd16922">
    <property type="entry name" value="HATPase_EvgS-ArcB-TorS-like"/>
    <property type="match status" value="1"/>
</dbReference>
<dbReference type="SMART" id="SM00387">
    <property type="entry name" value="HATPase_c"/>
    <property type="match status" value="1"/>
</dbReference>
<dbReference type="SUPFAM" id="SSF52172">
    <property type="entry name" value="CheY-like"/>
    <property type="match status" value="2"/>
</dbReference>
<evidence type="ECO:0000256" key="4">
    <source>
        <dbReference type="ARBA" id="ARBA00022475"/>
    </source>
</evidence>
<dbReference type="InterPro" id="IPR036641">
    <property type="entry name" value="HPT_dom_sf"/>
</dbReference>
<evidence type="ECO:0000256" key="15">
    <source>
        <dbReference type="SAM" id="Phobius"/>
    </source>
</evidence>
<feature type="modified residue" description="4-aspartylphosphate" evidence="13">
    <location>
        <position position="777"/>
    </location>
</feature>
<dbReference type="Pfam" id="PF08448">
    <property type="entry name" value="PAS_4"/>
    <property type="match status" value="1"/>
</dbReference>
<dbReference type="SUPFAM" id="SSF55785">
    <property type="entry name" value="PYP-like sensor domain (PAS domain)"/>
    <property type="match status" value="1"/>
</dbReference>
<keyword evidence="6 15" id="KW-0812">Transmembrane</keyword>
<evidence type="ECO:0000259" key="16">
    <source>
        <dbReference type="PROSITE" id="PS50109"/>
    </source>
</evidence>
<dbReference type="InterPro" id="IPR035965">
    <property type="entry name" value="PAS-like_dom_sf"/>
</dbReference>
<dbReference type="InterPro" id="IPR011006">
    <property type="entry name" value="CheY-like_superfamily"/>
</dbReference>
<dbReference type="InterPro" id="IPR013656">
    <property type="entry name" value="PAS_4"/>
</dbReference>
<dbReference type="Proteomes" id="UP001064632">
    <property type="component" value="Chromosome"/>
</dbReference>
<dbReference type="InterPro" id="IPR003594">
    <property type="entry name" value="HATPase_dom"/>
</dbReference>
<evidence type="ECO:0000259" key="20">
    <source>
        <dbReference type="PROSITE" id="PS50894"/>
    </source>
</evidence>
<evidence type="ECO:0000256" key="6">
    <source>
        <dbReference type="ARBA" id="ARBA00022692"/>
    </source>
</evidence>
<dbReference type="CDD" id="cd00156">
    <property type="entry name" value="REC"/>
    <property type="match status" value="1"/>
</dbReference>
<evidence type="ECO:0000256" key="9">
    <source>
        <dbReference type="ARBA" id="ARBA00022989"/>
    </source>
</evidence>
<keyword evidence="7" id="KW-0547">Nucleotide-binding</keyword>
<evidence type="ECO:0000256" key="5">
    <source>
        <dbReference type="ARBA" id="ARBA00022553"/>
    </source>
</evidence>
<evidence type="ECO:0000313" key="21">
    <source>
        <dbReference type="EMBL" id="UXI66303.1"/>
    </source>
</evidence>
<feature type="domain" description="PAS" evidence="18">
    <location>
        <begin position="202"/>
        <end position="248"/>
    </location>
</feature>
<dbReference type="Pfam" id="PF00072">
    <property type="entry name" value="Response_reg"/>
    <property type="match status" value="2"/>
</dbReference>
<evidence type="ECO:0000256" key="2">
    <source>
        <dbReference type="ARBA" id="ARBA00004651"/>
    </source>
</evidence>
<dbReference type="SUPFAM" id="SSF55874">
    <property type="entry name" value="ATPase domain of HSP90 chaperone/DNA topoisomerase II/histidine kinase"/>
    <property type="match status" value="1"/>
</dbReference>
<dbReference type="InterPro" id="IPR005467">
    <property type="entry name" value="His_kinase_dom"/>
</dbReference>
<dbReference type="PRINTS" id="PR00344">
    <property type="entry name" value="BCTRLSENSOR"/>
</dbReference>
<sequence length="1053" mass="113232">MPRRIPVVIGVAFLLLAVILEGALVAYWNLLLQPRLHLAATEQAQVLAQSQSGLLADALARGDAADRQRRVAEALDQLFLLRDGQTGEAFFAGIGLELDYDVIDAARGSLDRSLERPPEDAFRADIALYHPSSAELLGVAHFAVSPALFRSFTTDVRRQLYAQGAFVAVLLAVLGAVLSWVTAMLERQRERSRQAEQALAEHEQKFRRLLDQLDTYFVYGRDGTGRLTSVSDSVRRVLGFDPQTFAAREESLLTDAAVNRQARERMAAGPARGARSLEIEVRDADDEVHRIELSEVPLHDADGNVVGTDGIARDVTAQRRFERELEDAKEQAESANRAKSQFLANMSHEIRTPMNAVIGMATLLGKTILDPRQRGLLGQLQSSARLLLGIIDDVLDLSRIEAGRLDLTSDAFNLDQIVTDLSALVGERARDKHLEVLFSIAPEVPRSLIGDSLRLQQVLINLVTNAIKFTPRGEVIVDIGCAPSQERARALLRCSVHDSGPGIAREDLGRLFQPFSQLDASDTRKHGGAGLGLAICKRLVEAMGGQMGCDSERGRGSTFWFEVPLEVADAKAPAIAHSDAPVGLRALVVDDNATTREVFGTMLEALRFDVSLAESAETALARMSSADPPFDLLLLDWKLPGMDGLAAVAEINRRGLPRPGVVMATAYGDTTLMQAAERAGVDVFLHKPISPSTLHDAALQALGTAGGLRMSASGEAPGATYRFPQGGRVLLVEDNPINRQVAQELLRDAGLAVDCAGNGLEALQRLELSPYDVVLMDVQMPEMDGMETTRRLKRDARLATIPVIALTAHALASDRKRFLDAGMDDYLSKPIEESRLLRTLARWLPHEMSVASAARPADDAAPLTAVAGVDLAAALDRVNGKRDLLWRLLADFRARHADTADKIGQALAQGHLTVAQDLAHTVKGAAATLCAQRVASAAASVEAALRHATPSESSLRELGSALAELAAATLPGPEQAAPISTGDMATTALLWQQLAGELEGSSLEAGTTLARLLQHLDAAERVQLAPLQSAIDQLDYAAALRAWKSVAPAGVGS</sequence>
<evidence type="ECO:0000256" key="11">
    <source>
        <dbReference type="ARBA" id="ARBA00023136"/>
    </source>
</evidence>
<evidence type="ECO:0000259" key="18">
    <source>
        <dbReference type="PROSITE" id="PS50112"/>
    </source>
</evidence>
<gene>
    <name evidence="21" type="ORF">N4264_16270</name>
</gene>
<dbReference type="InterPro" id="IPR000014">
    <property type="entry name" value="PAS"/>
</dbReference>
<protein>
    <recommendedName>
        <fullName evidence="3">histidine kinase</fullName>
        <ecNumber evidence="3">2.7.13.3</ecNumber>
    </recommendedName>
</protein>
<evidence type="ECO:0000256" key="13">
    <source>
        <dbReference type="PROSITE-ProRule" id="PRU00169"/>
    </source>
</evidence>
<keyword evidence="22" id="KW-1185">Reference proteome</keyword>
<organism evidence="21 22">
    <name type="scientific">Tahibacter amnicola</name>
    <dbReference type="NCBI Taxonomy" id="2976241"/>
    <lineage>
        <taxon>Bacteria</taxon>
        <taxon>Pseudomonadati</taxon>
        <taxon>Pseudomonadota</taxon>
        <taxon>Gammaproteobacteria</taxon>
        <taxon>Lysobacterales</taxon>
        <taxon>Rhodanobacteraceae</taxon>
        <taxon>Tahibacter</taxon>
    </lineage>
</organism>